<keyword evidence="2" id="KW-1185">Reference proteome</keyword>
<sequence>MERHSDWTKAKQDLSEASKRYTVWVSMPDDVRSRMSDMEYRRRRSQARQALKRADALCRSASIAARQAARSASVAPGA</sequence>
<dbReference type="Proteomes" id="UP000289411">
    <property type="component" value="Unassembled WGS sequence"/>
</dbReference>
<evidence type="ECO:0000313" key="1">
    <source>
        <dbReference type="EMBL" id="RYB07107.1"/>
    </source>
</evidence>
<protein>
    <submittedName>
        <fullName evidence="1">Uncharacterized protein</fullName>
    </submittedName>
</protein>
<organism evidence="1 2">
    <name type="scientific">Lichenibacterium ramalinae</name>
    <dbReference type="NCBI Taxonomy" id="2316527"/>
    <lineage>
        <taxon>Bacteria</taxon>
        <taxon>Pseudomonadati</taxon>
        <taxon>Pseudomonadota</taxon>
        <taxon>Alphaproteobacteria</taxon>
        <taxon>Hyphomicrobiales</taxon>
        <taxon>Lichenihabitantaceae</taxon>
        <taxon>Lichenibacterium</taxon>
    </lineage>
</organism>
<proteinExistence type="predicted"/>
<evidence type="ECO:0000313" key="2">
    <source>
        <dbReference type="Proteomes" id="UP000289411"/>
    </source>
</evidence>
<dbReference type="AlphaFoldDB" id="A0A4Q2RFZ4"/>
<gene>
    <name evidence="1" type="ORF">D3272_03270</name>
</gene>
<dbReference type="EMBL" id="QYBC01000002">
    <property type="protein sequence ID" value="RYB07107.1"/>
    <property type="molecule type" value="Genomic_DNA"/>
</dbReference>
<name>A0A4Q2RFZ4_9HYPH</name>
<reference evidence="1 2" key="2">
    <citation type="submission" date="2019-02" db="EMBL/GenBank/DDBJ databases">
        <title>'Lichenibacterium ramalinii' gen. nov. sp. nov., 'Lichenibacterium minor' gen. nov. sp. nov.</title>
        <authorList>
            <person name="Pankratov T."/>
        </authorList>
    </citation>
    <scope>NUCLEOTIDE SEQUENCE [LARGE SCALE GENOMIC DNA]</scope>
    <source>
        <strain evidence="1 2">RmlP001</strain>
    </source>
</reference>
<accession>A0A4Q2RFZ4</accession>
<dbReference type="RefSeq" id="WP_129217654.1">
    <property type="nucleotide sequence ID" value="NZ_QYBC01000002.1"/>
</dbReference>
<comment type="caution">
    <text evidence="1">The sequence shown here is derived from an EMBL/GenBank/DDBJ whole genome shotgun (WGS) entry which is preliminary data.</text>
</comment>
<reference evidence="1 2" key="1">
    <citation type="submission" date="2018-09" db="EMBL/GenBank/DDBJ databases">
        <authorList>
            <person name="Grouzdev D.S."/>
            <person name="Krutkina M.S."/>
        </authorList>
    </citation>
    <scope>NUCLEOTIDE SEQUENCE [LARGE SCALE GENOMIC DNA]</scope>
    <source>
        <strain evidence="1 2">RmlP001</strain>
    </source>
</reference>